<dbReference type="InterPro" id="IPR039542">
    <property type="entry name" value="Erv_N"/>
</dbReference>
<dbReference type="Pfam" id="PF13850">
    <property type="entry name" value="ERGIC_N"/>
    <property type="match status" value="1"/>
</dbReference>
<gene>
    <name evidence="8" type="ORF">BASA50_004050</name>
</gene>
<feature type="domain" description="Endoplasmic reticulum vesicle transporter C-terminal" evidence="6">
    <location>
        <begin position="121"/>
        <end position="318"/>
    </location>
</feature>
<dbReference type="InterPro" id="IPR045888">
    <property type="entry name" value="Erv"/>
</dbReference>
<comment type="subcellular location">
    <subcellularLocation>
        <location evidence="1">Membrane</location>
    </subcellularLocation>
</comment>
<evidence type="ECO:0000313" key="8">
    <source>
        <dbReference type="EMBL" id="KAH6598169.1"/>
    </source>
</evidence>
<evidence type="ECO:0000256" key="4">
    <source>
        <dbReference type="ARBA" id="ARBA00023136"/>
    </source>
</evidence>
<evidence type="ECO:0000256" key="1">
    <source>
        <dbReference type="ARBA" id="ARBA00004370"/>
    </source>
</evidence>
<name>A0ABQ8FH45_9FUNG</name>
<accession>A0ABQ8FH45</accession>
<dbReference type="PANTHER" id="PTHR10984:SF30">
    <property type="entry name" value="ENDOPLASMIC RETICULUM-GOLGI INTERMEDIATE COMPARTMENT PROTEIN 2"/>
    <property type="match status" value="1"/>
</dbReference>
<evidence type="ECO:0008006" key="10">
    <source>
        <dbReference type="Google" id="ProtNLM"/>
    </source>
</evidence>
<evidence type="ECO:0000259" key="7">
    <source>
        <dbReference type="Pfam" id="PF13850"/>
    </source>
</evidence>
<dbReference type="EMBL" id="JAFCIX010000116">
    <property type="protein sequence ID" value="KAH6598169.1"/>
    <property type="molecule type" value="Genomic_DNA"/>
</dbReference>
<dbReference type="Pfam" id="PF07970">
    <property type="entry name" value="COPIIcoated_ERV"/>
    <property type="match status" value="1"/>
</dbReference>
<keyword evidence="2 5" id="KW-0812">Transmembrane</keyword>
<reference evidence="8 9" key="1">
    <citation type="submission" date="2021-02" db="EMBL/GenBank/DDBJ databases">
        <title>Variation within the Batrachochytrium salamandrivorans European outbreak.</title>
        <authorList>
            <person name="Kelly M."/>
            <person name="Pasmans F."/>
            <person name="Shea T.P."/>
            <person name="Munoz J.F."/>
            <person name="Carranza S."/>
            <person name="Cuomo C.A."/>
            <person name="Martel A."/>
        </authorList>
    </citation>
    <scope>NUCLEOTIDE SEQUENCE [LARGE SCALE GENOMIC DNA]</scope>
    <source>
        <strain evidence="8 9">AMFP18/2</strain>
    </source>
</reference>
<evidence type="ECO:0000256" key="3">
    <source>
        <dbReference type="ARBA" id="ARBA00022989"/>
    </source>
</evidence>
<feature type="transmembrane region" description="Helical" evidence="5">
    <location>
        <begin position="305"/>
        <end position="326"/>
    </location>
</feature>
<evidence type="ECO:0000256" key="2">
    <source>
        <dbReference type="ARBA" id="ARBA00022692"/>
    </source>
</evidence>
<proteinExistence type="predicted"/>
<protein>
    <recommendedName>
        <fullName evidence="10">Endoplasmic reticulum vesicle transporter C-terminal domain-containing protein</fullName>
    </recommendedName>
</protein>
<dbReference type="PANTHER" id="PTHR10984">
    <property type="entry name" value="ENDOPLASMIC RETICULUM-GOLGI INTERMEDIATE COMPARTMENT PROTEIN"/>
    <property type="match status" value="1"/>
</dbReference>
<keyword evidence="3 5" id="KW-1133">Transmembrane helix</keyword>
<evidence type="ECO:0000313" key="9">
    <source>
        <dbReference type="Proteomes" id="UP001648503"/>
    </source>
</evidence>
<organism evidence="8 9">
    <name type="scientific">Batrachochytrium salamandrivorans</name>
    <dbReference type="NCBI Taxonomy" id="1357716"/>
    <lineage>
        <taxon>Eukaryota</taxon>
        <taxon>Fungi</taxon>
        <taxon>Fungi incertae sedis</taxon>
        <taxon>Chytridiomycota</taxon>
        <taxon>Chytridiomycota incertae sedis</taxon>
        <taxon>Chytridiomycetes</taxon>
        <taxon>Rhizophydiales</taxon>
        <taxon>Rhizophydiales incertae sedis</taxon>
        <taxon>Batrachochytrium</taxon>
    </lineage>
</organism>
<keyword evidence="4 5" id="KW-0472">Membrane</keyword>
<comment type="caution">
    <text evidence="8">The sequence shown here is derived from an EMBL/GenBank/DDBJ whole genome shotgun (WGS) entry which is preliminary data.</text>
</comment>
<keyword evidence="9" id="KW-1185">Reference proteome</keyword>
<evidence type="ECO:0000259" key="6">
    <source>
        <dbReference type="Pfam" id="PF07970"/>
    </source>
</evidence>
<dbReference type="Proteomes" id="UP001648503">
    <property type="component" value="Unassembled WGS sequence"/>
</dbReference>
<sequence>MIGGMIDRLLSKRFASLDAFPKIEKQLQQTTKSGGLVSLAMLTILSYLALSEIYRWRSIDQKYDFVVDPTRSHEHALQVNIDLTIAMDCSVLRADVQDISRTSLVLKESLHATPTVFHTKGAYKYTEDSFSQVLDIHQLLKDKSKEKFDYATDSGELNACRFRGSFEANKVEGMLHFTALGHGYFGSHTPHEAINFTHRIDELSFGARYPGVRNPLDRTLEIGTTHFDNFMYFLGIVPTIYVDTARSLFQGVLLTNQYAVTEFSHAVDPENPDVLPGIFIKYHIEPISVRITESRLGLVQFTTRICGIIGGAFVTIGAILAIFHNIRTLITPK</sequence>
<dbReference type="InterPro" id="IPR012936">
    <property type="entry name" value="Erv_C"/>
</dbReference>
<evidence type="ECO:0000256" key="5">
    <source>
        <dbReference type="SAM" id="Phobius"/>
    </source>
</evidence>
<feature type="domain" description="Endoplasmic reticulum vesicle transporter N-terminal" evidence="7">
    <location>
        <begin position="15"/>
        <end position="102"/>
    </location>
</feature>